<gene>
    <name evidence="4" type="ORF">IAC51_06920</name>
</gene>
<dbReference type="Pfam" id="PF16189">
    <property type="entry name" value="Creatinase_N_2"/>
    <property type="match status" value="1"/>
</dbReference>
<dbReference type="Proteomes" id="UP000712007">
    <property type="component" value="Unassembled WGS sequence"/>
</dbReference>
<dbReference type="SUPFAM" id="SSF53092">
    <property type="entry name" value="Creatinase/prolidase N-terminal domain"/>
    <property type="match status" value="1"/>
</dbReference>
<dbReference type="Pfam" id="PF00557">
    <property type="entry name" value="Peptidase_M24"/>
    <property type="match status" value="1"/>
</dbReference>
<dbReference type="InterPro" id="IPR050422">
    <property type="entry name" value="X-Pro_aminopeptidase_P"/>
</dbReference>
<evidence type="ECO:0000313" key="4">
    <source>
        <dbReference type="EMBL" id="MBO8440366.1"/>
    </source>
</evidence>
<accession>A0A940DKV1</accession>
<dbReference type="FunFam" id="3.90.230.10:FF:000009">
    <property type="entry name" value="xaa-Pro aminopeptidase 2"/>
    <property type="match status" value="1"/>
</dbReference>
<dbReference type="InterPro" id="IPR000994">
    <property type="entry name" value="Pept_M24"/>
</dbReference>
<evidence type="ECO:0000259" key="2">
    <source>
        <dbReference type="Pfam" id="PF00557"/>
    </source>
</evidence>
<keyword evidence="4" id="KW-0645">Protease</keyword>
<dbReference type="PANTHER" id="PTHR43763:SF6">
    <property type="entry name" value="XAA-PRO AMINOPEPTIDASE 1"/>
    <property type="match status" value="1"/>
</dbReference>
<dbReference type="EMBL" id="JADIMV010000118">
    <property type="protein sequence ID" value="MBO8440366.1"/>
    <property type="molecule type" value="Genomic_DNA"/>
</dbReference>
<dbReference type="PANTHER" id="PTHR43763">
    <property type="entry name" value="XAA-PRO AMINOPEPTIDASE 1"/>
    <property type="match status" value="1"/>
</dbReference>
<feature type="domain" description="Peptidase M24" evidence="2">
    <location>
        <begin position="179"/>
        <end position="391"/>
    </location>
</feature>
<evidence type="ECO:0000259" key="3">
    <source>
        <dbReference type="Pfam" id="PF16188"/>
    </source>
</evidence>
<comment type="similarity">
    <text evidence="1">Belongs to the peptidase M24B family.</text>
</comment>
<dbReference type="Gene3D" id="3.90.230.10">
    <property type="entry name" value="Creatinase/methionine aminopeptidase superfamily"/>
    <property type="match status" value="1"/>
</dbReference>
<reference evidence="4" key="1">
    <citation type="submission" date="2020-10" db="EMBL/GenBank/DDBJ databases">
        <authorList>
            <person name="Gilroy R."/>
        </authorList>
    </citation>
    <scope>NUCLEOTIDE SEQUENCE</scope>
    <source>
        <strain evidence="4">3924</strain>
    </source>
</reference>
<organism evidence="4 5">
    <name type="scientific">Candidatus Aphodosoma intestinipullorum</name>
    <dbReference type="NCBI Taxonomy" id="2840674"/>
    <lineage>
        <taxon>Bacteria</taxon>
        <taxon>Pseudomonadati</taxon>
        <taxon>Bacteroidota</taxon>
        <taxon>Bacteroidia</taxon>
        <taxon>Bacteroidales</taxon>
        <taxon>Candidatus Aphodosoma</taxon>
    </lineage>
</organism>
<name>A0A940DKV1_9BACT</name>
<dbReference type="InterPro" id="IPR029149">
    <property type="entry name" value="Creatin/AminoP/Spt16_N"/>
</dbReference>
<dbReference type="AlphaFoldDB" id="A0A940DKV1"/>
<dbReference type="InterPro" id="IPR036005">
    <property type="entry name" value="Creatinase/aminopeptidase-like"/>
</dbReference>
<keyword evidence="4" id="KW-0378">Hydrolase</keyword>
<reference evidence="4" key="2">
    <citation type="journal article" date="2021" name="PeerJ">
        <title>Extensive microbial diversity within the chicken gut microbiome revealed by metagenomics and culture.</title>
        <authorList>
            <person name="Gilroy R."/>
            <person name="Ravi A."/>
            <person name="Getino M."/>
            <person name="Pursley I."/>
            <person name="Horton D.L."/>
            <person name="Alikhan N.F."/>
            <person name="Baker D."/>
            <person name="Gharbi K."/>
            <person name="Hall N."/>
            <person name="Watson M."/>
            <person name="Adriaenssens E.M."/>
            <person name="Foster-Nyarko E."/>
            <person name="Jarju S."/>
            <person name="Secka A."/>
            <person name="Antonio M."/>
            <person name="Oren A."/>
            <person name="Chaudhuri R.R."/>
            <person name="La Ragione R."/>
            <person name="Hildebrand F."/>
            <person name="Pallen M.J."/>
        </authorList>
    </citation>
    <scope>NUCLEOTIDE SEQUENCE</scope>
    <source>
        <strain evidence="4">3924</strain>
    </source>
</reference>
<comment type="caution">
    <text evidence="4">The sequence shown here is derived from an EMBL/GenBank/DDBJ whole genome shotgun (WGS) entry which is preliminary data.</text>
</comment>
<protein>
    <submittedName>
        <fullName evidence="4">Aminopeptidase P family protein</fullName>
    </submittedName>
</protein>
<dbReference type="Pfam" id="PF16188">
    <property type="entry name" value="Peptidase_M24_C"/>
    <property type="match status" value="1"/>
</dbReference>
<dbReference type="InterPro" id="IPR032416">
    <property type="entry name" value="Peptidase_M24_C"/>
</dbReference>
<dbReference type="InterPro" id="IPR033740">
    <property type="entry name" value="Pept_M24B"/>
</dbReference>
<dbReference type="CDD" id="cd01085">
    <property type="entry name" value="APP"/>
    <property type="match status" value="1"/>
</dbReference>
<sequence>ISINTNYDFISDVWKERPALPDAPVMVFDEKYTGRSIGDKLAALRTEMGKLHIDTILLTALDDIAWLFNLRGNDIECNPVFISFAIVDSKKATLFINPAKLDDKTKAYLTESEVEWRGYGEIFTALKSLNGGVRIGLDFNKVNYALYKSIPCACQTVEIPPVVFRMKAIKNDVELAGERRAMVKDGVALVRFFMWLEKAVAKGEVTELSAIARLHECRAAQDKFVMESFGTIAGYAEHGAIVHYSSSPETDIPLKAENFFLLDSGGQYLDGTTDITRTVALGRLTQQQKRDYTLVLKGHIALATAKFPYGTRGSQLDILARNFLWQNAMNYGHGTGHGVGHFLNVHEGPQNIRMDENPTILEPGMVISNEPGIYCAGQYGIRTENLVAVKEAGESEFGRFLCFETLTLFPFDTKSIDKKMLTDEEIRWINGYHKMVFKKLSPKLTKEERAWLEKKTREI</sequence>
<proteinExistence type="inferred from homology"/>
<feature type="non-terminal residue" evidence="4">
    <location>
        <position position="1"/>
    </location>
</feature>
<feature type="domain" description="Peptidase M24 C-terminal" evidence="3">
    <location>
        <begin position="400"/>
        <end position="459"/>
    </location>
</feature>
<dbReference type="Gene3D" id="3.40.350.10">
    <property type="entry name" value="Creatinase/prolidase N-terminal domain"/>
    <property type="match status" value="1"/>
</dbReference>
<dbReference type="GO" id="GO:0070006">
    <property type="term" value="F:metalloaminopeptidase activity"/>
    <property type="evidence" value="ECO:0007669"/>
    <property type="project" value="InterPro"/>
</dbReference>
<keyword evidence="4" id="KW-0031">Aminopeptidase</keyword>
<dbReference type="SUPFAM" id="SSF55920">
    <property type="entry name" value="Creatinase/aminopeptidase"/>
    <property type="match status" value="1"/>
</dbReference>
<evidence type="ECO:0000256" key="1">
    <source>
        <dbReference type="ARBA" id="ARBA00008766"/>
    </source>
</evidence>
<evidence type="ECO:0000313" key="5">
    <source>
        <dbReference type="Proteomes" id="UP000712007"/>
    </source>
</evidence>